<feature type="domain" description="PTS EIIA type-2" evidence="5">
    <location>
        <begin position="509"/>
        <end position="648"/>
    </location>
</feature>
<keyword evidence="2" id="KW-0805">Transcription regulation</keyword>
<keyword evidence="1" id="KW-0677">Repeat</keyword>
<evidence type="ECO:0000259" key="5">
    <source>
        <dbReference type="PROSITE" id="PS51094"/>
    </source>
</evidence>
<dbReference type="RefSeq" id="WP_104967255.1">
    <property type="nucleotide sequence ID" value="NZ_CP025536.1"/>
</dbReference>
<accession>A0A2L0D2J6</accession>
<dbReference type="Gene3D" id="3.40.930.10">
    <property type="entry name" value="Mannitol-specific EII, Chain A"/>
    <property type="match status" value="1"/>
</dbReference>
<dbReference type="InterPro" id="IPR002178">
    <property type="entry name" value="PTS_EIIA_type-2_dom"/>
</dbReference>
<dbReference type="AlphaFoldDB" id="A0A2L0D2J6"/>
<keyword evidence="3" id="KW-0010">Activator</keyword>
<dbReference type="Gene3D" id="1.10.1790.10">
    <property type="entry name" value="PRD domain"/>
    <property type="match status" value="1"/>
</dbReference>
<dbReference type="SUPFAM" id="SSF63520">
    <property type="entry name" value="PTS-regulatory domain, PRD"/>
    <property type="match status" value="1"/>
</dbReference>
<evidence type="ECO:0000256" key="3">
    <source>
        <dbReference type="ARBA" id="ARBA00023159"/>
    </source>
</evidence>
<proteinExistence type="predicted"/>
<dbReference type="EMBL" id="CP025536">
    <property type="protein sequence ID" value="AUW95914.1"/>
    <property type="molecule type" value="Genomic_DNA"/>
</dbReference>
<evidence type="ECO:0000256" key="1">
    <source>
        <dbReference type="ARBA" id="ARBA00022737"/>
    </source>
</evidence>
<dbReference type="OrthoDB" id="3239954at2"/>
<dbReference type="PANTHER" id="PTHR30185">
    <property type="entry name" value="CRYPTIC BETA-GLUCOSIDE BGL OPERON ANTITERMINATOR"/>
    <property type="match status" value="1"/>
</dbReference>
<name>A0A2L0D2J6_9STRE</name>
<dbReference type="GO" id="GO:0006355">
    <property type="term" value="P:regulation of DNA-templated transcription"/>
    <property type="evidence" value="ECO:0007669"/>
    <property type="project" value="InterPro"/>
</dbReference>
<sequence length="648" mass="73670">MNQRQISILQDLVSVEGFLTAKTLAEKYSVSTKTVYSDVDTLKLALKGKVSDIEKIPRRGIKLLVTESQKKQLTDFILKQFNPESIQTTNISKEFLLLKSLFFEDGVVDIIDWSIKNYVSESSIRRGLEKLESSFDGFDISLVRNHGVAIVSGLESDIRKYLRNFFIKHLQLSVENLKQEVSFNSFFEKNDIEIVQRALSFYSDSYKFVIGDQYRLYLLLDLLVSKKRFQLGNVLKQELMSDLTDNLQYYEVYSFATDLFRDISGIDSVDIPNSEVINIAYSLLSVGYERSDLMDSSKLIEAVQSFIARVGNLLGIDLGNDHYLERMLTSHIQPMVFRLMNKIVINNDITEEIKKKYSVLYNIVWLSSKQLADSFAIEMTDGEVALLTVHFEIAIEKLAKPLTIYLVSPQGIATTELIMNSLNRIISTFDRLIKIDSAKLTADKIATADLVISSIYIDASSPKFVFISPILTDSDFQLIQSRYSELLSGGRRMLSVIENKSVYTKSLVQKLLGNSVSLQLDLKDVDQCIDKLVELSSEANRLNPEYLKSILSREKMGSTSLYTGVALPHADPVVVGESQLVMLTLQRPIRWGSNMVKVVMLISMTEEDELLYKDALISIYSKIDQMSFINQLWESKTESEFLKLIIDK</sequence>
<dbReference type="InterPro" id="IPR013196">
    <property type="entry name" value="HTH_11"/>
</dbReference>
<dbReference type="InterPro" id="IPR036388">
    <property type="entry name" value="WH-like_DNA-bd_sf"/>
</dbReference>
<keyword evidence="4" id="KW-0804">Transcription</keyword>
<evidence type="ECO:0000259" key="6">
    <source>
        <dbReference type="PROSITE" id="PS51372"/>
    </source>
</evidence>
<dbReference type="PANTHER" id="PTHR30185:SF18">
    <property type="entry name" value="TRANSCRIPTIONAL REGULATOR MTLR"/>
    <property type="match status" value="1"/>
</dbReference>
<dbReference type="InterPro" id="IPR016152">
    <property type="entry name" value="PTrfase/Anion_transptr"/>
</dbReference>
<dbReference type="Gene3D" id="1.10.10.10">
    <property type="entry name" value="Winged helix-like DNA-binding domain superfamily/Winged helix DNA-binding domain"/>
    <property type="match status" value="1"/>
</dbReference>
<dbReference type="PROSITE" id="PS51094">
    <property type="entry name" value="PTS_EIIA_TYPE_2"/>
    <property type="match status" value="1"/>
</dbReference>
<dbReference type="SUPFAM" id="SSF55804">
    <property type="entry name" value="Phoshotransferase/anion transport protein"/>
    <property type="match status" value="1"/>
</dbReference>
<dbReference type="Pfam" id="PF08279">
    <property type="entry name" value="HTH_11"/>
    <property type="match status" value="1"/>
</dbReference>
<dbReference type="Pfam" id="PF00874">
    <property type="entry name" value="PRD"/>
    <property type="match status" value="1"/>
</dbReference>
<dbReference type="Pfam" id="PF00359">
    <property type="entry name" value="PTS_EIIA_2"/>
    <property type="match status" value="1"/>
</dbReference>
<dbReference type="Gene3D" id="3.40.50.2300">
    <property type="match status" value="1"/>
</dbReference>
<reference evidence="7 8" key="1">
    <citation type="submission" date="2017-12" db="EMBL/GenBank/DDBJ databases">
        <authorList>
            <person name="Hurst M.R.H."/>
        </authorList>
    </citation>
    <scope>NUCLEOTIDE SEQUENCE [LARGE SCALE GENOMIC DNA]</scope>
    <source>
        <strain evidence="7 8">TH11417</strain>
    </source>
</reference>
<protein>
    <submittedName>
        <fullName evidence="7">Uncharacterized protein</fullName>
    </submittedName>
</protein>
<keyword evidence="8" id="KW-1185">Reference proteome</keyword>
<evidence type="ECO:0000313" key="7">
    <source>
        <dbReference type="EMBL" id="AUW95914.1"/>
    </source>
</evidence>
<gene>
    <name evidence="7" type="ORF">C0J00_01620</name>
</gene>
<dbReference type="InterPro" id="IPR036634">
    <property type="entry name" value="PRD_sf"/>
</dbReference>
<evidence type="ECO:0000313" key="8">
    <source>
        <dbReference type="Proteomes" id="UP000238956"/>
    </source>
</evidence>
<evidence type="ECO:0000256" key="2">
    <source>
        <dbReference type="ARBA" id="ARBA00023015"/>
    </source>
</evidence>
<reference evidence="7 8" key="2">
    <citation type="submission" date="2018-02" db="EMBL/GenBank/DDBJ databases">
        <title>Whole genome sequencing analysis of Streptococcus pluranimalium isolated from cattle infected mastitis in China.</title>
        <authorList>
            <person name="Zhang J.-R."/>
            <person name="Hu G.-Z."/>
        </authorList>
    </citation>
    <scope>NUCLEOTIDE SEQUENCE [LARGE SCALE GENOMIC DNA]</scope>
    <source>
        <strain evidence="7 8">TH11417</strain>
    </source>
</reference>
<organism evidence="7 8">
    <name type="scientific">Streptococcus pluranimalium</name>
    <dbReference type="NCBI Taxonomy" id="82348"/>
    <lineage>
        <taxon>Bacteria</taxon>
        <taxon>Bacillati</taxon>
        <taxon>Bacillota</taxon>
        <taxon>Bacilli</taxon>
        <taxon>Lactobacillales</taxon>
        <taxon>Streptococcaceae</taxon>
        <taxon>Streptococcus</taxon>
    </lineage>
</organism>
<evidence type="ECO:0000256" key="4">
    <source>
        <dbReference type="ARBA" id="ARBA00023163"/>
    </source>
</evidence>
<dbReference type="KEGG" id="splr:C0J00_01620"/>
<dbReference type="Pfam" id="PF05043">
    <property type="entry name" value="Mga"/>
    <property type="match status" value="1"/>
</dbReference>
<dbReference type="GeneID" id="98392609"/>
<dbReference type="InterPro" id="IPR011608">
    <property type="entry name" value="PRD"/>
</dbReference>
<dbReference type="InterPro" id="IPR007737">
    <property type="entry name" value="Mga_HTH"/>
</dbReference>
<dbReference type="PROSITE" id="PS51372">
    <property type="entry name" value="PRD_2"/>
    <property type="match status" value="1"/>
</dbReference>
<feature type="domain" description="PRD" evidence="6">
    <location>
        <begin position="294"/>
        <end position="401"/>
    </location>
</feature>
<dbReference type="Proteomes" id="UP000238956">
    <property type="component" value="Chromosome"/>
</dbReference>
<dbReference type="InterPro" id="IPR050661">
    <property type="entry name" value="BglG_antiterminators"/>
</dbReference>